<reference evidence="4 5" key="1">
    <citation type="journal article" date="2021" name="ISME Commun">
        <title>Automated analysis of genomic sequences facilitates high-throughput and comprehensive description of bacteria.</title>
        <authorList>
            <person name="Hitch T.C.A."/>
        </authorList>
    </citation>
    <scope>NUCLEOTIDE SEQUENCE [LARGE SCALE GENOMIC DNA]</scope>
    <source>
        <strain evidence="4 5">Sanger_23</strain>
    </source>
</reference>
<feature type="region of interest" description="Disordered" evidence="2">
    <location>
        <begin position="349"/>
        <end position="429"/>
    </location>
</feature>
<protein>
    <submittedName>
        <fullName evidence="4">FKBP-type peptidylprolyl isomerase</fullName>
    </submittedName>
</protein>
<organism evidence="4 5">
    <name type="scientific">Blautia ammoniilytica</name>
    <dbReference type="NCBI Taxonomy" id="2981782"/>
    <lineage>
        <taxon>Bacteria</taxon>
        <taxon>Bacillati</taxon>
        <taxon>Bacillota</taxon>
        <taxon>Clostridia</taxon>
        <taxon>Lachnospirales</taxon>
        <taxon>Lachnospiraceae</taxon>
        <taxon>Blautia</taxon>
    </lineage>
</organism>
<evidence type="ECO:0000259" key="3">
    <source>
        <dbReference type="PROSITE" id="PS50198"/>
    </source>
</evidence>
<evidence type="ECO:0000256" key="1">
    <source>
        <dbReference type="PROSITE-ProRule" id="PRU00278"/>
    </source>
</evidence>
<dbReference type="SUPFAM" id="SSF54534">
    <property type="entry name" value="FKBP-like"/>
    <property type="match status" value="1"/>
</dbReference>
<feature type="compositionally biased region" description="Acidic residues" evidence="2">
    <location>
        <begin position="359"/>
        <end position="368"/>
    </location>
</feature>
<dbReference type="EMBL" id="JAOQJL010000006">
    <property type="protein sequence ID" value="MCU6764677.1"/>
    <property type="molecule type" value="Genomic_DNA"/>
</dbReference>
<comment type="caution">
    <text evidence="4">The sequence shown here is derived from an EMBL/GenBank/DDBJ whole genome shotgun (WGS) entry which is preliminary data.</text>
</comment>
<dbReference type="SUPFAM" id="SSF109998">
    <property type="entry name" value="Triger factor/SurA peptide-binding domain-like"/>
    <property type="match status" value="1"/>
</dbReference>
<keyword evidence="5" id="KW-1185">Reference proteome</keyword>
<sequence>MKDLLKRTTIAALVGVLAAGMFTGCGEKKVDGTKTVATVDGTDVPMGVLSLFAREQQAQTIAMYQQFMGGSASNIWSGVADEDTGETYGESAVKSALKQVEILYVMKEKAADYNVEITEDEQKAIEDAAAAFMKDNDEDTIKELSVTEDQVKTLLELETYQKKMQDPIKKEGNIEVSEDDAQQSAFTYVNISLSGDDLTDDDIAKRKEQAQEILDKVKEDPTADMKEIAKGVDDSYTALNGTFTTKESDDEDFQSTAYPDEVLTALRTLKEGEVYDSLVETDTAAYILRLDSEKDEDATASKVKSVTTTKENKYYSETTEKWLDDAKVTEDEKVLKTLTFSDNHTFTIKATTSDAAGDSTEETADEAEVTPTEEAAEETEVTPTEEAADEAEVTPTEEAAEETEVTPTEEAAEETEVTPTEEAADDTEE</sequence>
<evidence type="ECO:0000313" key="4">
    <source>
        <dbReference type="EMBL" id="MCU6764677.1"/>
    </source>
</evidence>
<dbReference type="InterPro" id="IPR027304">
    <property type="entry name" value="Trigger_fact/SurA_dom_sf"/>
</dbReference>
<dbReference type="GO" id="GO:0016853">
    <property type="term" value="F:isomerase activity"/>
    <property type="evidence" value="ECO:0007669"/>
    <property type="project" value="UniProtKB-KW"/>
</dbReference>
<evidence type="ECO:0000256" key="2">
    <source>
        <dbReference type="SAM" id="MobiDB-lite"/>
    </source>
</evidence>
<dbReference type="InterPro" id="IPR000297">
    <property type="entry name" value="PPIase_PpiC"/>
</dbReference>
<name>A0ABT2TR25_9FIRM</name>
<dbReference type="PROSITE" id="PS50198">
    <property type="entry name" value="PPIC_PPIASE_2"/>
    <property type="match status" value="1"/>
</dbReference>
<accession>A0ABT2TR25</accession>
<keyword evidence="1" id="KW-0697">Rotamase</keyword>
<dbReference type="RefSeq" id="WP_262582681.1">
    <property type="nucleotide sequence ID" value="NZ_JAOQJL010000006.1"/>
</dbReference>
<feature type="domain" description="PpiC" evidence="3">
    <location>
        <begin position="181"/>
        <end position="292"/>
    </location>
</feature>
<gene>
    <name evidence="4" type="ORF">OCV61_04540</name>
</gene>
<dbReference type="PROSITE" id="PS51257">
    <property type="entry name" value="PROKAR_LIPOPROTEIN"/>
    <property type="match status" value="1"/>
</dbReference>
<dbReference type="Proteomes" id="UP001652409">
    <property type="component" value="Unassembled WGS sequence"/>
</dbReference>
<keyword evidence="1 4" id="KW-0413">Isomerase</keyword>
<evidence type="ECO:0000313" key="5">
    <source>
        <dbReference type="Proteomes" id="UP001652409"/>
    </source>
</evidence>
<proteinExistence type="predicted"/>